<feature type="transmembrane region" description="Helical" evidence="1">
    <location>
        <begin position="83"/>
        <end position="106"/>
    </location>
</feature>
<protein>
    <submittedName>
        <fullName evidence="3">Glycopeptide antibiotics resistance protein</fullName>
    </submittedName>
</protein>
<feature type="transmembrane region" description="Helical" evidence="1">
    <location>
        <begin position="12"/>
        <end position="32"/>
    </location>
</feature>
<evidence type="ECO:0000313" key="4">
    <source>
        <dbReference type="Proteomes" id="UP000580891"/>
    </source>
</evidence>
<keyword evidence="4" id="KW-1185">Reference proteome</keyword>
<organism evidence="3 4">
    <name type="scientific">[Anoxybacillus] calidus</name>
    <dbReference type="NCBI Taxonomy" id="575178"/>
    <lineage>
        <taxon>Bacteria</taxon>
        <taxon>Bacillati</taxon>
        <taxon>Bacillota</taxon>
        <taxon>Bacilli</taxon>
        <taxon>Bacillales</taxon>
        <taxon>Anoxybacillaceae</taxon>
        <taxon>Paranoxybacillus</taxon>
    </lineage>
</organism>
<dbReference type="EMBL" id="JACDUU010000001">
    <property type="protein sequence ID" value="MBA2870273.1"/>
    <property type="molecule type" value="Genomic_DNA"/>
</dbReference>
<gene>
    <name evidence="3" type="ORF">HNQ85_000531</name>
</gene>
<feature type="transmembrane region" description="Helical" evidence="1">
    <location>
        <begin position="147"/>
        <end position="164"/>
    </location>
</feature>
<dbReference type="Pfam" id="PF04892">
    <property type="entry name" value="VanZ"/>
    <property type="match status" value="1"/>
</dbReference>
<feature type="transmembrane region" description="Helical" evidence="1">
    <location>
        <begin position="118"/>
        <end position="135"/>
    </location>
</feature>
<dbReference type="InterPro" id="IPR053150">
    <property type="entry name" value="Teicoplanin_resist-assoc"/>
</dbReference>
<keyword evidence="1" id="KW-1133">Transmembrane helix</keyword>
<reference evidence="3 4" key="1">
    <citation type="submission" date="2020-07" db="EMBL/GenBank/DDBJ databases">
        <title>Genomic Encyclopedia of Type Strains, Phase IV (KMG-IV): sequencing the most valuable type-strain genomes for metagenomic binning, comparative biology and taxonomic classification.</title>
        <authorList>
            <person name="Goeker M."/>
        </authorList>
    </citation>
    <scope>NUCLEOTIDE SEQUENCE [LARGE SCALE GENOMIC DNA]</scope>
    <source>
        <strain evidence="3 4">DSM 25220</strain>
    </source>
</reference>
<feature type="transmembrane region" description="Helical" evidence="1">
    <location>
        <begin position="44"/>
        <end position="63"/>
    </location>
</feature>
<dbReference type="InterPro" id="IPR006976">
    <property type="entry name" value="VanZ-like"/>
</dbReference>
<name>A0A7V9YXJ7_9BACL</name>
<dbReference type="PANTHER" id="PTHR36834:SF2">
    <property type="entry name" value="MEMBRANE PROTEIN"/>
    <property type="match status" value="1"/>
</dbReference>
<accession>A0A7V9YXJ7</accession>
<comment type="caution">
    <text evidence="3">The sequence shown here is derived from an EMBL/GenBank/DDBJ whole genome shotgun (WGS) entry which is preliminary data.</text>
</comment>
<sequence length="181" mass="20984">MIQLWSIFGDVVPLFLVIVLVVVPLSIWYFHNKKAGWKQWCKKIALSLTMIAILLITIFPLYYSPEQPRVLNLIPFVGMYNLVFYSVDITVPIRNILFNILLFVPFGFFLSWNKSRRIIVTGLLFSLLIEVLQYVFPIGRSADIDDVILNTLGTFLGVVLWKVSTKYKDQWRGLHNEKDTA</sequence>
<dbReference type="PANTHER" id="PTHR36834">
    <property type="entry name" value="MEMBRANE PROTEIN-RELATED"/>
    <property type="match status" value="1"/>
</dbReference>
<dbReference type="RefSeq" id="WP_246326758.1">
    <property type="nucleotide sequence ID" value="NZ_JACDUU010000001.1"/>
</dbReference>
<dbReference type="AlphaFoldDB" id="A0A7V9YXJ7"/>
<dbReference type="Proteomes" id="UP000580891">
    <property type="component" value="Unassembled WGS sequence"/>
</dbReference>
<feature type="domain" description="VanZ-like" evidence="2">
    <location>
        <begin position="49"/>
        <end position="163"/>
    </location>
</feature>
<keyword evidence="1" id="KW-0812">Transmembrane</keyword>
<evidence type="ECO:0000313" key="3">
    <source>
        <dbReference type="EMBL" id="MBA2870273.1"/>
    </source>
</evidence>
<evidence type="ECO:0000256" key="1">
    <source>
        <dbReference type="SAM" id="Phobius"/>
    </source>
</evidence>
<keyword evidence="1" id="KW-0472">Membrane</keyword>
<evidence type="ECO:0000259" key="2">
    <source>
        <dbReference type="Pfam" id="PF04892"/>
    </source>
</evidence>
<proteinExistence type="predicted"/>